<sequence length="96" mass="11215">MLLIRSIFALIVFWRLNTVRKYRMPALSGDYYTIRVILPTSHPLLRILPSFVSEQTASTLLYVQADCYQLITFNKQGMINHFPRSFQVESVTYSHS</sequence>
<evidence type="ECO:0000256" key="1">
    <source>
        <dbReference type="SAM" id="SignalP"/>
    </source>
</evidence>
<proteinExistence type="predicted"/>
<comment type="caution">
    <text evidence="2">The sequence shown here is derived from an EMBL/GenBank/DDBJ whole genome shotgun (WGS) entry which is preliminary data.</text>
</comment>
<accession>A0A016VQB1</accession>
<dbReference type="AlphaFoldDB" id="A0A016VQB1"/>
<gene>
    <name evidence="2" type="primary">Acey_s0005.g2258</name>
    <name evidence="2" type="ORF">Y032_0005g2258</name>
</gene>
<keyword evidence="1" id="KW-0732">Signal</keyword>
<dbReference type="EMBL" id="JARK01001341">
    <property type="protein sequence ID" value="EYC29774.1"/>
    <property type="molecule type" value="Genomic_DNA"/>
</dbReference>
<evidence type="ECO:0008006" key="4">
    <source>
        <dbReference type="Google" id="ProtNLM"/>
    </source>
</evidence>
<feature type="signal peptide" evidence="1">
    <location>
        <begin position="1"/>
        <end position="21"/>
    </location>
</feature>
<evidence type="ECO:0000313" key="3">
    <source>
        <dbReference type="Proteomes" id="UP000024635"/>
    </source>
</evidence>
<keyword evidence="3" id="KW-1185">Reference proteome</keyword>
<organism evidence="2 3">
    <name type="scientific">Ancylostoma ceylanicum</name>
    <dbReference type="NCBI Taxonomy" id="53326"/>
    <lineage>
        <taxon>Eukaryota</taxon>
        <taxon>Metazoa</taxon>
        <taxon>Ecdysozoa</taxon>
        <taxon>Nematoda</taxon>
        <taxon>Chromadorea</taxon>
        <taxon>Rhabditida</taxon>
        <taxon>Rhabditina</taxon>
        <taxon>Rhabditomorpha</taxon>
        <taxon>Strongyloidea</taxon>
        <taxon>Ancylostomatidae</taxon>
        <taxon>Ancylostomatinae</taxon>
        <taxon>Ancylostoma</taxon>
    </lineage>
</organism>
<protein>
    <recommendedName>
        <fullName evidence="4">Secreted protein</fullName>
    </recommendedName>
</protein>
<dbReference type="Proteomes" id="UP000024635">
    <property type="component" value="Unassembled WGS sequence"/>
</dbReference>
<name>A0A016VQB1_9BILA</name>
<feature type="chain" id="PRO_5001490408" description="Secreted protein" evidence="1">
    <location>
        <begin position="22"/>
        <end position="96"/>
    </location>
</feature>
<reference evidence="3" key="1">
    <citation type="journal article" date="2015" name="Nat. Genet.">
        <title>The genome and transcriptome of the zoonotic hookworm Ancylostoma ceylanicum identify infection-specific gene families.</title>
        <authorList>
            <person name="Schwarz E.M."/>
            <person name="Hu Y."/>
            <person name="Antoshechkin I."/>
            <person name="Miller M.M."/>
            <person name="Sternberg P.W."/>
            <person name="Aroian R.V."/>
        </authorList>
    </citation>
    <scope>NUCLEOTIDE SEQUENCE</scope>
    <source>
        <strain evidence="3">HY135</strain>
    </source>
</reference>
<evidence type="ECO:0000313" key="2">
    <source>
        <dbReference type="EMBL" id="EYC29774.1"/>
    </source>
</evidence>